<feature type="compositionally biased region" description="Basic and acidic residues" evidence="5">
    <location>
        <begin position="435"/>
        <end position="453"/>
    </location>
</feature>
<keyword evidence="3 6" id="KW-1133">Transmembrane helix</keyword>
<gene>
    <name evidence="7" type="ORF">LACBIDRAFT_300629</name>
</gene>
<dbReference type="KEGG" id="lbc:LACBIDRAFT_300629"/>
<feature type="region of interest" description="Disordered" evidence="5">
    <location>
        <begin position="256"/>
        <end position="275"/>
    </location>
</feature>
<feature type="transmembrane region" description="Helical" evidence="6">
    <location>
        <begin position="207"/>
        <end position="230"/>
    </location>
</feature>
<dbReference type="InterPro" id="IPR051694">
    <property type="entry name" value="Immunoregulatory_rcpt-like"/>
</dbReference>
<dbReference type="InParanoid" id="B0CPR5"/>
<accession>B0CPR5</accession>
<evidence type="ECO:0000256" key="1">
    <source>
        <dbReference type="ARBA" id="ARBA00004167"/>
    </source>
</evidence>
<evidence type="ECO:0000256" key="4">
    <source>
        <dbReference type="ARBA" id="ARBA00023136"/>
    </source>
</evidence>
<keyword evidence="2 6" id="KW-0812">Transmembrane</keyword>
<protein>
    <submittedName>
        <fullName evidence="7">Predicted protein</fullName>
    </submittedName>
</protein>
<feature type="region of interest" description="Disordered" evidence="5">
    <location>
        <begin position="13"/>
        <end position="58"/>
    </location>
</feature>
<evidence type="ECO:0000313" key="7">
    <source>
        <dbReference type="EMBL" id="EDR15580.1"/>
    </source>
</evidence>
<evidence type="ECO:0000256" key="3">
    <source>
        <dbReference type="ARBA" id="ARBA00022989"/>
    </source>
</evidence>
<keyword evidence="4 6" id="KW-0472">Membrane</keyword>
<dbReference type="OrthoDB" id="3256702at2759"/>
<evidence type="ECO:0000256" key="6">
    <source>
        <dbReference type="SAM" id="Phobius"/>
    </source>
</evidence>
<dbReference type="PANTHER" id="PTHR15549:SF26">
    <property type="entry name" value="AXIAL BUDDING PATTERN PROTEIN 2-RELATED"/>
    <property type="match status" value="1"/>
</dbReference>
<dbReference type="GeneID" id="6069641"/>
<dbReference type="RefSeq" id="XP_001873788.1">
    <property type="nucleotide sequence ID" value="XM_001873753.1"/>
</dbReference>
<reference evidence="7 8" key="1">
    <citation type="journal article" date="2008" name="Nature">
        <title>The genome of Laccaria bicolor provides insights into mycorrhizal symbiosis.</title>
        <authorList>
            <person name="Martin F."/>
            <person name="Aerts A."/>
            <person name="Ahren D."/>
            <person name="Brun A."/>
            <person name="Danchin E.G.J."/>
            <person name="Duchaussoy F."/>
            <person name="Gibon J."/>
            <person name="Kohler A."/>
            <person name="Lindquist E."/>
            <person name="Pereda V."/>
            <person name="Salamov A."/>
            <person name="Shapiro H.J."/>
            <person name="Wuyts J."/>
            <person name="Blaudez D."/>
            <person name="Buee M."/>
            <person name="Brokstein P."/>
            <person name="Canbaeck B."/>
            <person name="Cohen D."/>
            <person name="Courty P.E."/>
            <person name="Coutinho P.M."/>
            <person name="Delaruelle C."/>
            <person name="Detter J.C."/>
            <person name="Deveau A."/>
            <person name="DiFazio S."/>
            <person name="Duplessis S."/>
            <person name="Fraissinet-Tachet L."/>
            <person name="Lucic E."/>
            <person name="Frey-Klett P."/>
            <person name="Fourrey C."/>
            <person name="Feussner I."/>
            <person name="Gay G."/>
            <person name="Grimwood J."/>
            <person name="Hoegger P.J."/>
            <person name="Jain P."/>
            <person name="Kilaru S."/>
            <person name="Labbe J."/>
            <person name="Lin Y.C."/>
            <person name="Legue V."/>
            <person name="Le Tacon F."/>
            <person name="Marmeisse R."/>
            <person name="Melayah D."/>
            <person name="Montanini B."/>
            <person name="Muratet M."/>
            <person name="Nehls U."/>
            <person name="Niculita-Hirzel H."/>
            <person name="Oudot-Le Secq M.P."/>
            <person name="Peter M."/>
            <person name="Quesneville H."/>
            <person name="Rajashekar B."/>
            <person name="Reich M."/>
            <person name="Rouhier N."/>
            <person name="Schmutz J."/>
            <person name="Yin T."/>
            <person name="Chalot M."/>
            <person name="Henrissat B."/>
            <person name="Kuees U."/>
            <person name="Lucas S."/>
            <person name="Van de Peer Y."/>
            <person name="Podila G.K."/>
            <person name="Polle A."/>
            <person name="Pukkila P.J."/>
            <person name="Richardson P.M."/>
            <person name="Rouze P."/>
            <person name="Sanders I.R."/>
            <person name="Stajich J.E."/>
            <person name="Tunlid A."/>
            <person name="Tuskan G."/>
            <person name="Grigoriev I.V."/>
        </authorList>
    </citation>
    <scope>NUCLEOTIDE SEQUENCE [LARGE SCALE GENOMIC DNA]</scope>
    <source>
        <strain evidence="8">S238N-H82 / ATCC MYA-4686</strain>
    </source>
</reference>
<sequence>MSSSSFSSVFSNSLSASASRTTTATAVATTTTRPSSSSSFSFFSSIMSSSSSSSSSSTFSSSSISGFGPSVRPPSSVSSSSSFSSSSLSSSFSFSSFSSSFSSTPPLTSTPIFSSSSTIILPPSSDDSTSILTPTSTLSTPIFVTVTDSRGALTTSAPSAFTTLSTSTANNGTLITVTQIIANPSPTLSPNITSSKTSSTFFKNTGAVAGVFVLVGLAAASILLWIFFAVRRRRRTQRLEHDTAVSATLAAAGFHRAPLDDDDDPGTGSRRSYFGSPDVLMYQRRSSSGLGASSTPSAGRLSAAYLDNPPLNGGPEDGYNSYTEYIVPPGARDGYVSANRASPPPAAFHMGAYHDRQNSGSGGDIIRHSASHSGASYEPLLANYRQPTPPNVRSPTPPPRNPKRLSDAAMKRPPVLENARPVSASSSVYSSESTGDDRLDPGLRQRIGDGDSVRDDEDYSRPVLGVRNLPDATSEASVA</sequence>
<dbReference type="EMBL" id="DS547091">
    <property type="protein sequence ID" value="EDR15580.1"/>
    <property type="molecule type" value="Genomic_DNA"/>
</dbReference>
<keyword evidence="8" id="KW-1185">Reference proteome</keyword>
<name>B0CPR5_LACBS</name>
<organism evidence="8">
    <name type="scientific">Laccaria bicolor (strain S238N-H82 / ATCC MYA-4686)</name>
    <name type="common">Bicoloured deceiver</name>
    <name type="synonym">Laccaria laccata var. bicolor</name>
    <dbReference type="NCBI Taxonomy" id="486041"/>
    <lineage>
        <taxon>Eukaryota</taxon>
        <taxon>Fungi</taxon>
        <taxon>Dikarya</taxon>
        <taxon>Basidiomycota</taxon>
        <taxon>Agaricomycotina</taxon>
        <taxon>Agaricomycetes</taxon>
        <taxon>Agaricomycetidae</taxon>
        <taxon>Agaricales</taxon>
        <taxon>Agaricineae</taxon>
        <taxon>Hydnangiaceae</taxon>
        <taxon>Laccaria</taxon>
    </lineage>
</organism>
<comment type="subcellular location">
    <subcellularLocation>
        <location evidence="1">Membrane</location>
        <topology evidence="1">Single-pass membrane protein</topology>
    </subcellularLocation>
</comment>
<dbReference type="GO" id="GO:0071944">
    <property type="term" value="C:cell periphery"/>
    <property type="evidence" value="ECO:0007669"/>
    <property type="project" value="UniProtKB-ARBA"/>
</dbReference>
<dbReference type="Proteomes" id="UP000001194">
    <property type="component" value="Unassembled WGS sequence"/>
</dbReference>
<feature type="compositionally biased region" description="Pro residues" evidence="5">
    <location>
        <begin position="387"/>
        <end position="400"/>
    </location>
</feature>
<dbReference type="GO" id="GO:0016020">
    <property type="term" value="C:membrane"/>
    <property type="evidence" value="ECO:0007669"/>
    <property type="project" value="UniProtKB-SubCell"/>
</dbReference>
<feature type="region of interest" description="Disordered" evidence="5">
    <location>
        <begin position="381"/>
        <end position="479"/>
    </location>
</feature>
<feature type="compositionally biased region" description="Low complexity" evidence="5">
    <location>
        <begin position="423"/>
        <end position="433"/>
    </location>
</feature>
<dbReference type="PANTHER" id="PTHR15549">
    <property type="entry name" value="PAIRED IMMUNOGLOBULIN-LIKE TYPE 2 RECEPTOR"/>
    <property type="match status" value="1"/>
</dbReference>
<evidence type="ECO:0000313" key="8">
    <source>
        <dbReference type="Proteomes" id="UP000001194"/>
    </source>
</evidence>
<proteinExistence type="predicted"/>
<dbReference type="HOGENOM" id="CLU_036215_1_0_1"/>
<evidence type="ECO:0000256" key="5">
    <source>
        <dbReference type="SAM" id="MobiDB-lite"/>
    </source>
</evidence>
<evidence type="ECO:0000256" key="2">
    <source>
        <dbReference type="ARBA" id="ARBA00022692"/>
    </source>
</evidence>
<dbReference type="AlphaFoldDB" id="B0CPR5"/>